<keyword evidence="1" id="KW-0732">Signal</keyword>
<feature type="signal peptide" evidence="1">
    <location>
        <begin position="1"/>
        <end position="29"/>
    </location>
</feature>
<feature type="chain" id="PRO_5045196008" description="Secreted protein" evidence="1">
    <location>
        <begin position="30"/>
        <end position="149"/>
    </location>
</feature>
<reference evidence="3" key="1">
    <citation type="journal article" date="2019" name="Int. J. Syst. Evol. Microbiol.">
        <title>The Global Catalogue of Microorganisms (GCM) 10K type strain sequencing project: providing services to taxonomists for standard genome sequencing and annotation.</title>
        <authorList>
            <consortium name="The Broad Institute Genomics Platform"/>
            <consortium name="The Broad Institute Genome Sequencing Center for Infectious Disease"/>
            <person name="Wu L."/>
            <person name="Ma J."/>
        </authorList>
    </citation>
    <scope>NUCLEOTIDE SEQUENCE [LARGE SCALE GENOMIC DNA]</scope>
    <source>
        <strain evidence="3">JCM 17939</strain>
    </source>
</reference>
<keyword evidence="3" id="KW-1185">Reference proteome</keyword>
<accession>A0ABP8UML5</accession>
<proteinExistence type="predicted"/>
<sequence>MPSRTSASAGLAAIAVTAGTLFMTSPASAQSTAAPTHVSTVAAQVSASAPYGDGWWWRHRHFRHPHHFRHHHFRHHHRFFPHHRFRHFGGSHEFGFGHGGFHRAGFRDFGFRGGGFGGFGGNVNRNVSVVSNNFGISNTSTNVGVSHGW</sequence>
<evidence type="ECO:0000313" key="3">
    <source>
        <dbReference type="Proteomes" id="UP001501442"/>
    </source>
</evidence>
<evidence type="ECO:0000256" key="1">
    <source>
        <dbReference type="SAM" id="SignalP"/>
    </source>
</evidence>
<evidence type="ECO:0008006" key="4">
    <source>
        <dbReference type="Google" id="ProtNLM"/>
    </source>
</evidence>
<protein>
    <recommendedName>
        <fullName evidence="4">Secreted protein</fullName>
    </recommendedName>
</protein>
<dbReference type="Proteomes" id="UP001501442">
    <property type="component" value="Unassembled WGS sequence"/>
</dbReference>
<dbReference type="RefSeq" id="WP_345436681.1">
    <property type="nucleotide sequence ID" value="NZ_BAABHK010000012.1"/>
</dbReference>
<gene>
    <name evidence="2" type="ORF">GCM10023196_072180</name>
</gene>
<dbReference type="EMBL" id="BAABHK010000012">
    <property type="protein sequence ID" value="GAA4633682.1"/>
    <property type="molecule type" value="Genomic_DNA"/>
</dbReference>
<comment type="caution">
    <text evidence="2">The sequence shown here is derived from an EMBL/GenBank/DDBJ whole genome shotgun (WGS) entry which is preliminary data.</text>
</comment>
<organism evidence="2 3">
    <name type="scientific">Actinoallomurus vinaceus</name>
    <dbReference type="NCBI Taxonomy" id="1080074"/>
    <lineage>
        <taxon>Bacteria</taxon>
        <taxon>Bacillati</taxon>
        <taxon>Actinomycetota</taxon>
        <taxon>Actinomycetes</taxon>
        <taxon>Streptosporangiales</taxon>
        <taxon>Thermomonosporaceae</taxon>
        <taxon>Actinoallomurus</taxon>
    </lineage>
</organism>
<name>A0ABP8UML5_9ACTN</name>
<evidence type="ECO:0000313" key="2">
    <source>
        <dbReference type="EMBL" id="GAA4633682.1"/>
    </source>
</evidence>